<keyword evidence="10" id="KW-1185">Reference proteome</keyword>
<organism evidence="9 10">
    <name type="scientific">Desulfofundulus australicus DSM 11792</name>
    <dbReference type="NCBI Taxonomy" id="1121425"/>
    <lineage>
        <taxon>Bacteria</taxon>
        <taxon>Bacillati</taxon>
        <taxon>Bacillota</taxon>
        <taxon>Clostridia</taxon>
        <taxon>Eubacteriales</taxon>
        <taxon>Peptococcaceae</taxon>
        <taxon>Desulfofundulus</taxon>
    </lineage>
</organism>
<dbReference type="Gene3D" id="2.40.50.100">
    <property type="match status" value="1"/>
</dbReference>
<dbReference type="AlphaFoldDB" id="A0A1M4WLM3"/>
<feature type="region of interest" description="Disordered" evidence="4">
    <location>
        <begin position="381"/>
        <end position="427"/>
    </location>
</feature>
<comment type="subcellular location">
    <subcellularLocation>
        <location evidence="1">Cell envelope</location>
    </subcellularLocation>
</comment>
<dbReference type="PANTHER" id="PTHR32347:SF14">
    <property type="entry name" value="EFFLUX SYSTEM COMPONENT YKNX-RELATED"/>
    <property type="match status" value="1"/>
</dbReference>
<feature type="compositionally biased region" description="Low complexity" evidence="4">
    <location>
        <begin position="484"/>
        <end position="495"/>
    </location>
</feature>
<dbReference type="RefSeq" id="WP_073163455.1">
    <property type="nucleotide sequence ID" value="NZ_FQUW01000009.1"/>
</dbReference>
<dbReference type="SUPFAM" id="SSF111369">
    <property type="entry name" value="HlyD-like secretion proteins"/>
    <property type="match status" value="2"/>
</dbReference>
<feature type="region of interest" description="Disordered" evidence="4">
    <location>
        <begin position="479"/>
        <end position="507"/>
    </location>
</feature>
<evidence type="ECO:0000256" key="2">
    <source>
        <dbReference type="ARBA" id="ARBA00023054"/>
    </source>
</evidence>
<dbReference type="InterPro" id="IPR058627">
    <property type="entry name" value="MdtA-like_C"/>
</dbReference>
<dbReference type="Pfam" id="PF25881">
    <property type="entry name" value="HH_YBHG"/>
    <property type="match status" value="1"/>
</dbReference>
<name>A0A1M4WLM3_9FIRM</name>
<evidence type="ECO:0000259" key="8">
    <source>
        <dbReference type="Pfam" id="PF25967"/>
    </source>
</evidence>
<dbReference type="InterPro" id="IPR059052">
    <property type="entry name" value="HH_YbhG-like"/>
</dbReference>
<keyword evidence="5" id="KW-0472">Membrane</keyword>
<evidence type="ECO:0000313" key="10">
    <source>
        <dbReference type="Proteomes" id="UP000184196"/>
    </source>
</evidence>
<gene>
    <name evidence="9" type="ORF">SAMN02745218_00857</name>
</gene>
<dbReference type="InterPro" id="IPR058792">
    <property type="entry name" value="Beta-barrel_RND_2"/>
</dbReference>
<evidence type="ECO:0000256" key="5">
    <source>
        <dbReference type="SAM" id="Phobius"/>
    </source>
</evidence>
<evidence type="ECO:0000259" key="7">
    <source>
        <dbReference type="Pfam" id="PF25954"/>
    </source>
</evidence>
<feature type="compositionally biased region" description="Gly residues" evidence="4">
    <location>
        <begin position="498"/>
        <end position="507"/>
    </location>
</feature>
<accession>A0A1M4WLM3</accession>
<dbReference type="Pfam" id="PF25954">
    <property type="entry name" value="Beta-barrel_RND_2"/>
    <property type="match status" value="1"/>
</dbReference>
<dbReference type="Gene3D" id="1.10.287.470">
    <property type="entry name" value="Helix hairpin bin"/>
    <property type="match status" value="2"/>
</dbReference>
<sequence length="507" mass="53022">MQSEPSFFTRHLKIVSGVFGRKKIIIGMAAIFVLVVAGFYFLGGTRKASGSYLTSTVKRSTITSSIPASGVVEPVKTVSLGFENAEVIKKIYVKVGDRVTAGQLLAEQDTASLEAQVIQASANLKEATANLELLKEGSRPEEVARAEADVKMARASYDLAKSKLERYKQFFNEGYISQADLDQIISDFTTAEAKLKQAEESLKLLQAGNRPEDIAAAAARVESCRAQLQMARKDLAEAKLFSPIDGIVSEVNGSEGQRAAANNNNTSGGGVVTIISEALQVRAQVNEADIGRLKVGQKAEFTVNSFPNKTFTGRVSSISPQAYTESNVQLYDAVIQLDKNQDGLMAGMPANVNIIVDRHENVLTVPKSAVTYAVSYLNKMRQGGAPGQRPSGSDSGGGHTGGAGAGGAGSARGGGNESGTSGAAGTNEQGQQAVVLVLDKSGKPAPRRVVLGLADLTSYEVLEGLEEGDLVVIGSLDQETGSTSSRGGSMPFMPGGMPPGGGGGGRR</sequence>
<evidence type="ECO:0000256" key="4">
    <source>
        <dbReference type="SAM" id="MobiDB-lite"/>
    </source>
</evidence>
<feature type="compositionally biased region" description="Gly residues" evidence="4">
    <location>
        <begin position="394"/>
        <end position="417"/>
    </location>
</feature>
<feature type="domain" description="YbhG-like alpha-helical hairpin" evidence="6">
    <location>
        <begin position="109"/>
        <end position="235"/>
    </location>
</feature>
<feature type="domain" description="CusB-like beta-barrel" evidence="7">
    <location>
        <begin position="281"/>
        <end position="354"/>
    </location>
</feature>
<protein>
    <submittedName>
        <fullName evidence="9">HlyD family secretion protein</fullName>
    </submittedName>
</protein>
<dbReference type="OrthoDB" id="250565at2"/>
<evidence type="ECO:0000259" key="6">
    <source>
        <dbReference type="Pfam" id="PF25881"/>
    </source>
</evidence>
<feature type="coiled-coil region" evidence="3">
    <location>
        <begin position="181"/>
        <end position="208"/>
    </location>
</feature>
<dbReference type="Proteomes" id="UP000184196">
    <property type="component" value="Unassembled WGS sequence"/>
</dbReference>
<dbReference type="Pfam" id="PF25967">
    <property type="entry name" value="RND-MFP_C"/>
    <property type="match status" value="1"/>
</dbReference>
<reference evidence="10" key="1">
    <citation type="submission" date="2016-11" db="EMBL/GenBank/DDBJ databases">
        <authorList>
            <person name="Varghese N."/>
            <person name="Submissions S."/>
        </authorList>
    </citation>
    <scope>NUCLEOTIDE SEQUENCE [LARGE SCALE GENOMIC DNA]</scope>
    <source>
        <strain evidence="10">DSM 11792</strain>
    </source>
</reference>
<dbReference type="InterPro" id="IPR050465">
    <property type="entry name" value="UPF0194_transport"/>
</dbReference>
<dbReference type="Gene3D" id="2.40.30.170">
    <property type="match status" value="1"/>
</dbReference>
<keyword evidence="5" id="KW-1133">Transmembrane helix</keyword>
<keyword evidence="2 3" id="KW-0175">Coiled coil</keyword>
<feature type="domain" description="Multidrug resistance protein MdtA-like C-terminal permuted SH3" evidence="8">
    <location>
        <begin position="426"/>
        <end position="477"/>
    </location>
</feature>
<dbReference type="GO" id="GO:0030313">
    <property type="term" value="C:cell envelope"/>
    <property type="evidence" value="ECO:0007669"/>
    <property type="project" value="UniProtKB-SubCell"/>
</dbReference>
<proteinExistence type="predicted"/>
<keyword evidence="5" id="KW-0812">Transmembrane</keyword>
<feature type="transmembrane region" description="Helical" evidence="5">
    <location>
        <begin position="24"/>
        <end position="43"/>
    </location>
</feature>
<evidence type="ECO:0000313" key="9">
    <source>
        <dbReference type="EMBL" id="SHE81953.1"/>
    </source>
</evidence>
<evidence type="ECO:0000256" key="1">
    <source>
        <dbReference type="ARBA" id="ARBA00004196"/>
    </source>
</evidence>
<dbReference type="EMBL" id="FQUW01000009">
    <property type="protein sequence ID" value="SHE81953.1"/>
    <property type="molecule type" value="Genomic_DNA"/>
</dbReference>
<evidence type="ECO:0000256" key="3">
    <source>
        <dbReference type="SAM" id="Coils"/>
    </source>
</evidence>
<dbReference type="Gene3D" id="2.40.420.20">
    <property type="match status" value="1"/>
</dbReference>
<feature type="coiled-coil region" evidence="3">
    <location>
        <begin position="110"/>
        <end position="137"/>
    </location>
</feature>
<dbReference type="PANTHER" id="PTHR32347">
    <property type="entry name" value="EFFLUX SYSTEM COMPONENT YKNX-RELATED"/>
    <property type="match status" value="1"/>
</dbReference>